<evidence type="ECO:0000313" key="2">
    <source>
        <dbReference type="EMBL" id="MFD2967574.1"/>
    </source>
</evidence>
<name>A0ABW6BHF8_9SPHI</name>
<accession>A0ABW6BHF8</accession>
<feature type="domain" description="NadR/Ttd14 AAA" evidence="1">
    <location>
        <begin position="8"/>
        <end position="162"/>
    </location>
</feature>
<proteinExistence type="predicted"/>
<dbReference type="RefSeq" id="WP_380935939.1">
    <property type="nucleotide sequence ID" value="NZ_JBHUPB010000007.1"/>
</dbReference>
<dbReference type="Gene3D" id="3.40.50.300">
    <property type="entry name" value="P-loop containing nucleotide triphosphate hydrolases"/>
    <property type="match status" value="1"/>
</dbReference>
<dbReference type="SUPFAM" id="SSF52540">
    <property type="entry name" value="P-loop containing nucleoside triphosphate hydrolases"/>
    <property type="match status" value="1"/>
</dbReference>
<dbReference type="PANTHER" id="PTHR37512:SF1">
    <property type="entry name" value="NADR_TTD14 AAA DOMAIN-CONTAINING PROTEIN"/>
    <property type="match status" value="1"/>
</dbReference>
<dbReference type="EMBL" id="JBHUPB010000007">
    <property type="protein sequence ID" value="MFD2967574.1"/>
    <property type="molecule type" value="Genomic_DNA"/>
</dbReference>
<reference evidence="3" key="1">
    <citation type="journal article" date="2019" name="Int. J. Syst. Evol. Microbiol.">
        <title>The Global Catalogue of Microorganisms (GCM) 10K type strain sequencing project: providing services to taxonomists for standard genome sequencing and annotation.</title>
        <authorList>
            <consortium name="The Broad Institute Genomics Platform"/>
            <consortium name="The Broad Institute Genome Sequencing Center for Infectious Disease"/>
            <person name="Wu L."/>
            <person name="Ma J."/>
        </authorList>
    </citation>
    <scope>NUCLEOTIDE SEQUENCE [LARGE SCALE GENOMIC DNA]</scope>
    <source>
        <strain evidence="3">KCTC 22814</strain>
    </source>
</reference>
<dbReference type="InterPro" id="IPR038727">
    <property type="entry name" value="NadR/Ttd14_AAA_dom"/>
</dbReference>
<comment type="caution">
    <text evidence="2">The sequence shown here is derived from an EMBL/GenBank/DDBJ whole genome shotgun (WGS) entry which is preliminary data.</text>
</comment>
<dbReference type="Proteomes" id="UP001597525">
    <property type="component" value="Unassembled WGS sequence"/>
</dbReference>
<gene>
    <name evidence="2" type="ORF">ACFS7Y_09245</name>
</gene>
<sequence length="173" mass="19952">MHNNHIQKIAVVGPESTGKSTVANYLARRLDTVCVPEYARYYCAELNRQYTLQDEVNMFYGQRALEDALLPLAKNETLICDTTILTVKIWCDHLFGNTPKEVTNEIKSRKYDLYLLMDIDLPWQDDPLRDFPNDRAHFLAIWQKELDAISANYHIVSGLGDDRLEKALAFCQP</sequence>
<evidence type="ECO:0000259" key="1">
    <source>
        <dbReference type="Pfam" id="PF13521"/>
    </source>
</evidence>
<dbReference type="PANTHER" id="PTHR37512">
    <property type="entry name" value="TRIFUNCTIONAL NAD BIOSYNTHESIS/REGULATOR PROTEIN NADR"/>
    <property type="match status" value="1"/>
</dbReference>
<dbReference type="InterPro" id="IPR052735">
    <property type="entry name" value="NAD_biosynth-regulator"/>
</dbReference>
<organism evidence="2 3">
    <name type="scientific">Sphingobacterium bambusae</name>
    <dbReference type="NCBI Taxonomy" id="662858"/>
    <lineage>
        <taxon>Bacteria</taxon>
        <taxon>Pseudomonadati</taxon>
        <taxon>Bacteroidota</taxon>
        <taxon>Sphingobacteriia</taxon>
        <taxon>Sphingobacteriales</taxon>
        <taxon>Sphingobacteriaceae</taxon>
        <taxon>Sphingobacterium</taxon>
    </lineage>
</organism>
<dbReference type="InterPro" id="IPR027417">
    <property type="entry name" value="P-loop_NTPase"/>
</dbReference>
<protein>
    <submittedName>
        <fullName evidence="2">AAA family ATPase</fullName>
    </submittedName>
</protein>
<keyword evidence="3" id="KW-1185">Reference proteome</keyword>
<evidence type="ECO:0000313" key="3">
    <source>
        <dbReference type="Proteomes" id="UP001597525"/>
    </source>
</evidence>
<dbReference type="Pfam" id="PF13521">
    <property type="entry name" value="AAA_28"/>
    <property type="match status" value="1"/>
</dbReference>